<sequence>MAFHSAPARTMTTTRQHADVPVTIFEFFHPTVGTGSAKRGKLHEHFNLHADLWTRRTEASHGPVSRKCPEKGRNRTVRRLKTGTPGLDIMAAAEQIINEKYCIHKNFISNYVIRIPVWSCPFGVWSASASFFLVPG</sequence>
<reference evidence="2" key="2">
    <citation type="submission" date="2020-05" db="UniProtKB">
        <authorList>
            <consortium name="EnsemblMetazoa"/>
        </authorList>
    </citation>
    <scope>IDENTIFICATION</scope>
</reference>
<protein>
    <submittedName>
        <fullName evidence="1 2">Spore maturation protein</fullName>
    </submittedName>
</protein>
<evidence type="ECO:0000313" key="1">
    <source>
        <dbReference type="EMBL" id="KFB36278.1"/>
    </source>
</evidence>
<organism evidence="1">
    <name type="scientific">Anopheles sinensis</name>
    <name type="common">Mosquito</name>
    <dbReference type="NCBI Taxonomy" id="74873"/>
    <lineage>
        <taxon>Eukaryota</taxon>
        <taxon>Metazoa</taxon>
        <taxon>Ecdysozoa</taxon>
        <taxon>Arthropoda</taxon>
        <taxon>Hexapoda</taxon>
        <taxon>Insecta</taxon>
        <taxon>Pterygota</taxon>
        <taxon>Neoptera</taxon>
        <taxon>Endopterygota</taxon>
        <taxon>Diptera</taxon>
        <taxon>Nematocera</taxon>
        <taxon>Culicoidea</taxon>
        <taxon>Culicidae</taxon>
        <taxon>Anophelinae</taxon>
        <taxon>Anopheles</taxon>
    </lineage>
</organism>
<keyword evidence="3" id="KW-1185">Reference proteome</keyword>
<reference evidence="1 3" key="1">
    <citation type="journal article" date="2014" name="BMC Genomics">
        <title>Genome sequence of Anopheles sinensis provides insight into genetics basis of mosquito competence for malaria parasites.</title>
        <authorList>
            <person name="Zhou D."/>
            <person name="Zhang D."/>
            <person name="Ding G."/>
            <person name="Shi L."/>
            <person name="Hou Q."/>
            <person name="Ye Y."/>
            <person name="Xu Y."/>
            <person name="Zhou H."/>
            <person name="Xiong C."/>
            <person name="Li S."/>
            <person name="Yu J."/>
            <person name="Hong S."/>
            <person name="Yu X."/>
            <person name="Zou P."/>
            <person name="Chen C."/>
            <person name="Chang X."/>
            <person name="Wang W."/>
            <person name="Lv Y."/>
            <person name="Sun Y."/>
            <person name="Ma L."/>
            <person name="Shen B."/>
            <person name="Zhu C."/>
        </authorList>
    </citation>
    <scope>NUCLEOTIDE SEQUENCE [LARGE SCALE GENOMIC DNA]</scope>
</reference>
<proteinExistence type="predicted"/>
<dbReference type="AlphaFoldDB" id="A0A084VE84"/>
<name>A0A084VE84_ANOSI</name>
<accession>A0A084VE84</accession>
<dbReference type="EMBL" id="ATLV01012252">
    <property type="status" value="NOT_ANNOTATED_CDS"/>
    <property type="molecule type" value="Genomic_DNA"/>
</dbReference>
<evidence type="ECO:0000313" key="2">
    <source>
        <dbReference type="EnsemblMetazoa" id="ASIC003397-PA"/>
    </source>
</evidence>
<evidence type="ECO:0000313" key="3">
    <source>
        <dbReference type="Proteomes" id="UP000030765"/>
    </source>
</evidence>
<dbReference type="EnsemblMetazoa" id="ASIC003397-RA">
    <property type="protein sequence ID" value="ASIC003397-PA"/>
    <property type="gene ID" value="ASIC003397"/>
</dbReference>
<dbReference type="EMBL" id="KE524775">
    <property type="protein sequence ID" value="KFB36278.1"/>
    <property type="molecule type" value="Genomic_DNA"/>
</dbReference>
<gene>
    <name evidence="1" type="ORF">ZHAS_00003397</name>
</gene>
<dbReference type="Proteomes" id="UP000030765">
    <property type="component" value="Unassembled WGS sequence"/>
</dbReference>
<dbReference type="VEuPathDB" id="VectorBase:ASIC003397"/>